<dbReference type="STRING" id="1147741.A0A0R3RNQ6"/>
<reference evidence="2" key="1">
    <citation type="submission" date="2017-02" db="UniProtKB">
        <authorList>
            <consortium name="WormBaseParasite"/>
        </authorList>
    </citation>
    <scope>IDENTIFICATION</scope>
</reference>
<dbReference type="Pfam" id="PF02995">
    <property type="entry name" value="DUF229"/>
    <property type="match status" value="1"/>
</dbReference>
<organism evidence="1 2">
    <name type="scientific">Elaeophora elaphi</name>
    <dbReference type="NCBI Taxonomy" id="1147741"/>
    <lineage>
        <taxon>Eukaryota</taxon>
        <taxon>Metazoa</taxon>
        <taxon>Ecdysozoa</taxon>
        <taxon>Nematoda</taxon>
        <taxon>Chromadorea</taxon>
        <taxon>Rhabditida</taxon>
        <taxon>Spirurina</taxon>
        <taxon>Spiruromorpha</taxon>
        <taxon>Filarioidea</taxon>
        <taxon>Onchocercidae</taxon>
        <taxon>Elaeophora</taxon>
    </lineage>
</organism>
<evidence type="ECO:0000313" key="1">
    <source>
        <dbReference type="Proteomes" id="UP000050640"/>
    </source>
</evidence>
<dbReference type="InterPro" id="IPR004245">
    <property type="entry name" value="DUF229"/>
</dbReference>
<dbReference type="PANTHER" id="PTHR10974">
    <property type="entry name" value="FI08016P-RELATED"/>
    <property type="match status" value="1"/>
</dbReference>
<dbReference type="Proteomes" id="UP000050640">
    <property type="component" value="Unplaced"/>
</dbReference>
<protein>
    <submittedName>
        <fullName evidence="2">Sulfatase domain-containing protein</fullName>
    </submittedName>
</protein>
<dbReference type="PANTHER" id="PTHR10974:SF75">
    <property type="entry name" value="SULFATASE DOMAIN-CONTAINING PROTEIN"/>
    <property type="match status" value="1"/>
</dbReference>
<evidence type="ECO:0000313" key="2">
    <source>
        <dbReference type="WBParaSite" id="EEL_0000311701-mRNA-1"/>
    </source>
</evidence>
<dbReference type="WBParaSite" id="EEL_0000311701-mRNA-1">
    <property type="protein sequence ID" value="EEL_0000311701-mRNA-1"/>
    <property type="gene ID" value="EEL_0000311701"/>
</dbReference>
<name>A0A0R3RNQ6_9BILA</name>
<sequence>LYFHFSGTRITELDKHAFPGKSQSEHPNSCRDGVRRNETVTYDFIDQNYASIMAEDWIGAFNWPNCKGYGDPPSDHYSGALVLRTIGGMNKKVEKTFDDHFYTGECQEPYHKLMDYVSEFLDKYNGISKFVMVWLSLIAHDVASGLYRTDKYFADFFRKHVSNLNNSFIFVMGDHGLRFGRIRATSPGEIEDNNPLLTASSTTKIFAF</sequence>
<dbReference type="AlphaFoldDB" id="A0A0R3RNQ6"/>
<dbReference type="GO" id="GO:0005615">
    <property type="term" value="C:extracellular space"/>
    <property type="evidence" value="ECO:0007669"/>
    <property type="project" value="TreeGrafter"/>
</dbReference>
<proteinExistence type="predicted"/>
<keyword evidence="1" id="KW-1185">Reference proteome</keyword>
<accession>A0A0R3RNQ6</accession>